<dbReference type="Proteomes" id="UP000006180">
    <property type="component" value="Chromosome"/>
</dbReference>
<organism evidence="1 2">
    <name type="scientific">Sinorhizobium fredii (strain USDA 257)</name>
    <dbReference type="NCBI Taxonomy" id="1185652"/>
    <lineage>
        <taxon>Bacteria</taxon>
        <taxon>Pseudomonadati</taxon>
        <taxon>Pseudomonadota</taxon>
        <taxon>Alphaproteobacteria</taxon>
        <taxon>Hyphomicrobiales</taxon>
        <taxon>Rhizobiaceae</taxon>
        <taxon>Sinorhizobium/Ensifer group</taxon>
        <taxon>Sinorhizobium</taxon>
    </lineage>
</organism>
<reference evidence="1 2" key="1">
    <citation type="journal article" date="2012" name="J. Bacteriol.">
        <title>Complete genome sequence of the broad-host-range strain Sinorhizobium fredii USDA257.</title>
        <authorList>
            <person name="Schuldes J."/>
            <person name="Rodriguez Orbegoso M."/>
            <person name="Schmeisser C."/>
            <person name="Krishnan H.B."/>
            <person name="Daniel R."/>
            <person name="Streit W.R."/>
        </authorList>
    </citation>
    <scope>NUCLEOTIDE SEQUENCE [LARGE SCALE GENOMIC DNA]</scope>
    <source>
        <strain evidence="1 2">USDA 257</strain>
    </source>
</reference>
<dbReference type="EMBL" id="CP003563">
    <property type="protein sequence ID" value="AFL50935.1"/>
    <property type="molecule type" value="Genomic_DNA"/>
</dbReference>
<name>I3X4X9_SINF2</name>
<sequence length="47" mass="4954">MPDFSIAMRIQNGGGSAILLEAAKVIKQIEAAVKAKLAEGERGDARK</sequence>
<gene>
    <name evidence="1" type="ORF">USDA257_c23580</name>
</gene>
<protein>
    <submittedName>
        <fullName evidence="1">Uncharacterized protein</fullName>
    </submittedName>
</protein>
<evidence type="ECO:0000313" key="1">
    <source>
        <dbReference type="EMBL" id="AFL50935.1"/>
    </source>
</evidence>
<dbReference type="KEGG" id="sfd:USDA257_c23580"/>
<dbReference type="HOGENOM" id="CLU_3173224_0_0_5"/>
<proteinExistence type="predicted"/>
<dbReference type="RefSeq" id="WP_014763105.1">
    <property type="nucleotide sequence ID" value="NC_018000.1"/>
</dbReference>
<dbReference type="AlphaFoldDB" id="I3X4X9"/>
<evidence type="ECO:0000313" key="2">
    <source>
        <dbReference type="Proteomes" id="UP000006180"/>
    </source>
</evidence>
<dbReference type="PATRIC" id="fig|1185652.3.peg.2441"/>
<accession>I3X4X9</accession>